<dbReference type="PANTHER" id="PTHR42771:SF12">
    <property type="entry name" value="FE(3+) DICITRATE TRANSPORT ATP-BINDING PROTEIN FECE-RELATED"/>
    <property type="match status" value="1"/>
</dbReference>
<comment type="similarity">
    <text evidence="2">Belongs to the ABC transporter superfamily.</text>
</comment>
<dbReference type="SUPFAM" id="SSF52540">
    <property type="entry name" value="P-loop containing nucleoside triphosphate hydrolases"/>
    <property type="match status" value="1"/>
</dbReference>
<dbReference type="PROSITE" id="PS00211">
    <property type="entry name" value="ABC_TRANSPORTER_1"/>
    <property type="match status" value="1"/>
</dbReference>
<dbReference type="GO" id="GO:0016887">
    <property type="term" value="F:ATP hydrolysis activity"/>
    <property type="evidence" value="ECO:0007669"/>
    <property type="project" value="InterPro"/>
</dbReference>
<dbReference type="AlphaFoldDB" id="A0A140D7J1"/>
<evidence type="ECO:0000259" key="11">
    <source>
        <dbReference type="PROSITE" id="PS50893"/>
    </source>
</evidence>
<accession>A0A140D7J1</accession>
<dbReference type="RefSeq" id="WP_071523208.1">
    <property type="nucleotide sequence ID" value="NZ_JACDXE010000007.1"/>
</dbReference>
<dbReference type="EMBL" id="KP661026">
    <property type="protein sequence ID" value="AMK08865.1"/>
    <property type="molecule type" value="Genomic_DNA"/>
</dbReference>
<dbReference type="SMART" id="SM00382">
    <property type="entry name" value="AAA"/>
    <property type="match status" value="1"/>
</dbReference>
<dbReference type="FunFam" id="3.40.50.300:FF:000134">
    <property type="entry name" value="Iron-enterobactin ABC transporter ATP-binding protein"/>
    <property type="match status" value="1"/>
</dbReference>
<keyword evidence="10" id="KW-0472">Membrane</keyword>
<keyword evidence="8" id="KW-0408">Iron</keyword>
<sequence length="257" mass="29051">MSLTVEHLQLAYQDKTIVSNLNLRLPSNKVIALIGPNGRGKSTLLKALARLLKPKSGQVKHQEQDIWQITAKSYAKTLAFLPQQHLVPEGIKVRELVAYGRSPYLNLWGKLSEKDEKIVTQAMQITQTDAFAERLATDLSGGQQQRVFLAMTLAQDANIVLLDEPTTYLDLNHQAELMSMMRRLQQQGKTVITVLHDLNQACRYCDYLVVLKQGELIAQGTSHEVMTEHLLKQVFDLNVEIHQDPISFTPMFILKAH</sequence>
<dbReference type="PROSITE" id="PS50893">
    <property type="entry name" value="ABC_TRANSPORTER_2"/>
    <property type="match status" value="1"/>
</dbReference>
<evidence type="ECO:0000256" key="3">
    <source>
        <dbReference type="ARBA" id="ARBA00022448"/>
    </source>
</evidence>
<dbReference type="GO" id="GO:0005886">
    <property type="term" value="C:plasma membrane"/>
    <property type="evidence" value="ECO:0007669"/>
    <property type="project" value="UniProtKB-SubCell"/>
</dbReference>
<feature type="domain" description="ABC transporter" evidence="11">
    <location>
        <begin position="3"/>
        <end position="238"/>
    </location>
</feature>
<dbReference type="CDD" id="cd03214">
    <property type="entry name" value="ABC_Iron-Siderophores_B12_Hemin"/>
    <property type="match status" value="1"/>
</dbReference>
<dbReference type="NCBIfam" id="NF008409">
    <property type="entry name" value="PRK11231.1"/>
    <property type="match status" value="1"/>
</dbReference>
<evidence type="ECO:0000256" key="2">
    <source>
        <dbReference type="ARBA" id="ARBA00005417"/>
    </source>
</evidence>
<dbReference type="InterPro" id="IPR003439">
    <property type="entry name" value="ABC_transporter-like_ATP-bd"/>
</dbReference>
<dbReference type="InterPro" id="IPR003593">
    <property type="entry name" value="AAA+_ATPase"/>
</dbReference>
<keyword evidence="9" id="KW-0406">Ion transport</keyword>
<keyword evidence="5" id="KW-0410">Iron transport</keyword>
<evidence type="ECO:0000256" key="9">
    <source>
        <dbReference type="ARBA" id="ARBA00023065"/>
    </source>
</evidence>
<dbReference type="Pfam" id="PF00005">
    <property type="entry name" value="ABC_tran"/>
    <property type="match status" value="1"/>
</dbReference>
<evidence type="ECO:0000313" key="12">
    <source>
        <dbReference type="EMBL" id="AMK08865.1"/>
    </source>
</evidence>
<evidence type="ECO:0000256" key="5">
    <source>
        <dbReference type="ARBA" id="ARBA00022496"/>
    </source>
</evidence>
<evidence type="ECO:0000256" key="7">
    <source>
        <dbReference type="ARBA" id="ARBA00022840"/>
    </source>
</evidence>
<gene>
    <name evidence="12" type="primary">fecE</name>
</gene>
<keyword evidence="3" id="KW-0813">Transport</keyword>
<dbReference type="InterPro" id="IPR051535">
    <property type="entry name" value="Siderophore_ABC-ATPase"/>
</dbReference>
<keyword evidence="6" id="KW-0547">Nucleotide-binding</keyword>
<protein>
    <submittedName>
        <fullName evidence="12">FecE protein</fullName>
    </submittedName>
</protein>
<dbReference type="Gene3D" id="3.40.50.300">
    <property type="entry name" value="P-loop containing nucleotide triphosphate hydrolases"/>
    <property type="match status" value="1"/>
</dbReference>
<dbReference type="GO" id="GO:0005524">
    <property type="term" value="F:ATP binding"/>
    <property type="evidence" value="ECO:0007669"/>
    <property type="project" value="UniProtKB-KW"/>
</dbReference>
<reference evidence="12" key="1">
    <citation type="submission" date="2015-01" db="EMBL/GenBank/DDBJ databases">
        <title>Draft genome sequence of Pasteurella multocida isolated from alpaca pneumonia.</title>
        <authorList>
            <person name="Maturrano L."/>
            <person name="Hurtado R."/>
            <person name="Allasi N."/>
            <person name="Juscamayta E."/>
            <person name="Fernandez D."/>
            <person name="Maximiliano J."/>
            <person name="Rimac R."/>
            <person name="Rosadio R."/>
        </authorList>
    </citation>
    <scope>NUCLEOTIDE SEQUENCE</scope>
    <source>
        <strain evidence="12">UNMSM</strain>
    </source>
</reference>
<organism evidence="12">
    <name type="scientific">Pasteurella multocida</name>
    <dbReference type="NCBI Taxonomy" id="747"/>
    <lineage>
        <taxon>Bacteria</taxon>
        <taxon>Pseudomonadati</taxon>
        <taxon>Pseudomonadota</taxon>
        <taxon>Gammaproteobacteria</taxon>
        <taxon>Pasteurellales</taxon>
        <taxon>Pasteurellaceae</taxon>
        <taxon>Pasteurella</taxon>
    </lineage>
</organism>
<evidence type="ECO:0000256" key="4">
    <source>
        <dbReference type="ARBA" id="ARBA00022475"/>
    </source>
</evidence>
<name>A0A140D7J1_PASMD</name>
<evidence type="ECO:0000256" key="10">
    <source>
        <dbReference type="ARBA" id="ARBA00023136"/>
    </source>
</evidence>
<dbReference type="PANTHER" id="PTHR42771">
    <property type="entry name" value="IRON(3+)-HYDROXAMATE IMPORT ATP-BINDING PROTEIN FHUC"/>
    <property type="match status" value="1"/>
</dbReference>
<dbReference type="GO" id="GO:0006826">
    <property type="term" value="P:iron ion transport"/>
    <property type="evidence" value="ECO:0007669"/>
    <property type="project" value="UniProtKB-KW"/>
</dbReference>
<dbReference type="InterPro" id="IPR017871">
    <property type="entry name" value="ABC_transporter-like_CS"/>
</dbReference>
<evidence type="ECO:0000256" key="6">
    <source>
        <dbReference type="ARBA" id="ARBA00022741"/>
    </source>
</evidence>
<comment type="subcellular location">
    <subcellularLocation>
        <location evidence="1">Cell membrane</location>
        <topology evidence="1">Peripheral membrane protein</topology>
    </subcellularLocation>
</comment>
<dbReference type="InterPro" id="IPR027417">
    <property type="entry name" value="P-loop_NTPase"/>
</dbReference>
<evidence type="ECO:0000256" key="8">
    <source>
        <dbReference type="ARBA" id="ARBA00023004"/>
    </source>
</evidence>
<evidence type="ECO:0000256" key="1">
    <source>
        <dbReference type="ARBA" id="ARBA00004202"/>
    </source>
</evidence>
<proteinExistence type="inferred from homology"/>
<keyword evidence="4" id="KW-1003">Cell membrane</keyword>
<keyword evidence="7" id="KW-0067">ATP-binding</keyword>